<reference evidence="1 2" key="1">
    <citation type="submission" date="2021-07" db="EMBL/GenBank/DDBJ databases">
        <title>Flavobacterium WSW3-B6 sp.nov, isolated from seaweed.</title>
        <authorList>
            <person name="Muhammad N."/>
            <person name="Ho H."/>
            <person name="Lee Y.-J."/>
            <person name="Nguyen T."/>
            <person name="Ho J."/>
            <person name="Kim S.-G."/>
        </authorList>
    </citation>
    <scope>NUCLEOTIDE SEQUENCE [LARGE SCALE GENOMIC DNA]</scope>
    <source>
        <strain evidence="1 2">WSW3-B6</strain>
    </source>
</reference>
<proteinExistence type="predicted"/>
<name>A0ABX8VG17_9FLAO</name>
<dbReference type="EMBL" id="CP080429">
    <property type="protein sequence ID" value="QYJ69551.1"/>
    <property type="molecule type" value="Genomic_DNA"/>
</dbReference>
<evidence type="ECO:0000313" key="2">
    <source>
        <dbReference type="Proteomes" id="UP000825381"/>
    </source>
</evidence>
<dbReference type="RefSeq" id="WP_220641886.1">
    <property type="nucleotide sequence ID" value="NZ_CP080429.1"/>
</dbReference>
<keyword evidence="2" id="KW-1185">Reference proteome</keyword>
<dbReference type="Pfam" id="PF03400">
    <property type="entry name" value="DDE_Tnp_IS1"/>
    <property type="match status" value="1"/>
</dbReference>
<evidence type="ECO:0000313" key="1">
    <source>
        <dbReference type="EMBL" id="QYJ69551.1"/>
    </source>
</evidence>
<protein>
    <submittedName>
        <fullName evidence="1">IS1 family transposase</fullName>
    </submittedName>
</protein>
<gene>
    <name evidence="1" type="ORF">K1I41_12165</name>
</gene>
<accession>A0ABX8VG17</accession>
<dbReference type="Proteomes" id="UP000825381">
    <property type="component" value="Chromosome"/>
</dbReference>
<organism evidence="1 2">
    <name type="scientific">Flavobacterium litorale</name>
    <dbReference type="NCBI Taxonomy" id="2856519"/>
    <lineage>
        <taxon>Bacteria</taxon>
        <taxon>Pseudomonadati</taxon>
        <taxon>Bacteroidota</taxon>
        <taxon>Flavobacteriia</taxon>
        <taxon>Flavobacteriales</taxon>
        <taxon>Flavobacteriaceae</taxon>
        <taxon>Flavobacterium</taxon>
    </lineage>
</organism>
<dbReference type="InterPro" id="IPR005063">
    <property type="entry name" value="Transposase_27"/>
</dbReference>
<sequence length="105" mass="12461">MTYAIERTTKKVIVFHISNKIKENVKPLVNTVLSLNPSSIYTNRLNIYPGLISKAIRKRFQYCTNIIERTNLTLRIHIKRSSKKTICFSKSIIHIEIYLKIYFWE</sequence>